<gene>
    <name evidence="1" type="ORF">WKW82_30210</name>
</gene>
<dbReference type="Pfam" id="PF10932">
    <property type="entry name" value="DUF2783"/>
    <property type="match status" value="1"/>
</dbReference>
<proteinExistence type="predicted"/>
<dbReference type="InterPro" id="IPR021233">
    <property type="entry name" value="DUF2783"/>
</dbReference>
<keyword evidence="2" id="KW-1185">Reference proteome</keyword>
<dbReference type="Proteomes" id="UP001385892">
    <property type="component" value="Unassembled WGS sequence"/>
</dbReference>
<accession>A0ABU8WU71</accession>
<reference evidence="1 2" key="1">
    <citation type="submission" date="2024-03" db="EMBL/GenBank/DDBJ databases">
        <title>Novel species of the genus Variovorax.</title>
        <authorList>
            <person name="Liu Q."/>
            <person name="Xin Y.-H."/>
        </authorList>
    </citation>
    <scope>NUCLEOTIDE SEQUENCE [LARGE SCALE GENOMIC DNA]</scope>
    <source>
        <strain evidence="1 2">KACC 18900</strain>
    </source>
</reference>
<evidence type="ECO:0000313" key="2">
    <source>
        <dbReference type="Proteomes" id="UP001385892"/>
    </source>
</evidence>
<sequence length="68" mass="7210">MPSTQPQLDDLLESLIALTHGIPAEQQAALLARLVLVLASKLDDVSVVEEAIAQVAQLAGQPLERTLP</sequence>
<dbReference type="RefSeq" id="WP_340346440.1">
    <property type="nucleotide sequence ID" value="NZ_JBBKZT010000018.1"/>
</dbReference>
<organism evidence="1 2">
    <name type="scientific">Variovorax rhizosphaerae</name>
    <dbReference type="NCBI Taxonomy" id="1836200"/>
    <lineage>
        <taxon>Bacteria</taxon>
        <taxon>Pseudomonadati</taxon>
        <taxon>Pseudomonadota</taxon>
        <taxon>Betaproteobacteria</taxon>
        <taxon>Burkholderiales</taxon>
        <taxon>Comamonadaceae</taxon>
        <taxon>Variovorax</taxon>
    </lineage>
</organism>
<protein>
    <submittedName>
        <fullName evidence="1">DUF2783 domain-containing protein</fullName>
    </submittedName>
</protein>
<dbReference type="EMBL" id="JBBKZT010000018">
    <property type="protein sequence ID" value="MEJ8850949.1"/>
    <property type="molecule type" value="Genomic_DNA"/>
</dbReference>
<name>A0ABU8WU71_9BURK</name>
<comment type="caution">
    <text evidence="1">The sequence shown here is derived from an EMBL/GenBank/DDBJ whole genome shotgun (WGS) entry which is preliminary data.</text>
</comment>
<evidence type="ECO:0000313" key="1">
    <source>
        <dbReference type="EMBL" id="MEJ8850949.1"/>
    </source>
</evidence>